<evidence type="ECO:0000313" key="6">
    <source>
        <dbReference type="Proteomes" id="UP000717996"/>
    </source>
</evidence>
<dbReference type="SUPFAM" id="SSF53098">
    <property type="entry name" value="Ribonuclease H-like"/>
    <property type="match status" value="1"/>
</dbReference>
<dbReference type="CDD" id="cd01647">
    <property type="entry name" value="RT_LTR"/>
    <property type="match status" value="1"/>
</dbReference>
<evidence type="ECO:0008006" key="7">
    <source>
        <dbReference type="Google" id="ProtNLM"/>
    </source>
</evidence>
<feature type="region of interest" description="Disordered" evidence="2">
    <location>
        <begin position="1566"/>
        <end position="1586"/>
    </location>
</feature>
<dbReference type="Gene3D" id="3.30.70.270">
    <property type="match status" value="2"/>
</dbReference>
<feature type="region of interest" description="Disordered" evidence="2">
    <location>
        <begin position="1077"/>
        <end position="1101"/>
    </location>
</feature>
<dbReference type="InterPro" id="IPR043128">
    <property type="entry name" value="Rev_trsase/Diguanyl_cyclase"/>
</dbReference>
<keyword evidence="1" id="KW-0511">Multifunctional enzyme</keyword>
<feature type="compositionally biased region" description="Polar residues" evidence="2">
    <location>
        <begin position="1151"/>
        <end position="1173"/>
    </location>
</feature>
<feature type="compositionally biased region" description="Low complexity" evidence="2">
    <location>
        <begin position="1362"/>
        <end position="1377"/>
    </location>
</feature>
<evidence type="ECO:0000259" key="3">
    <source>
        <dbReference type="PROSITE" id="PS50878"/>
    </source>
</evidence>
<feature type="compositionally biased region" description="Low complexity" evidence="2">
    <location>
        <begin position="1077"/>
        <end position="1100"/>
    </location>
</feature>
<evidence type="ECO:0000259" key="4">
    <source>
        <dbReference type="PROSITE" id="PS50994"/>
    </source>
</evidence>
<feature type="compositionally biased region" description="Polar residues" evidence="2">
    <location>
        <begin position="976"/>
        <end position="1012"/>
    </location>
</feature>
<feature type="region of interest" description="Disordered" evidence="2">
    <location>
        <begin position="967"/>
        <end position="1025"/>
    </location>
</feature>
<feature type="region of interest" description="Disordered" evidence="2">
    <location>
        <begin position="1108"/>
        <end position="1127"/>
    </location>
</feature>
<comment type="caution">
    <text evidence="5">The sequence shown here is derived from an EMBL/GenBank/DDBJ whole genome shotgun (WGS) entry which is preliminary data.</text>
</comment>
<dbReference type="Gene3D" id="1.10.340.70">
    <property type="match status" value="1"/>
</dbReference>
<dbReference type="InterPro" id="IPR041577">
    <property type="entry name" value="RT_RNaseH_2"/>
</dbReference>
<evidence type="ECO:0000256" key="2">
    <source>
        <dbReference type="SAM" id="MobiDB-lite"/>
    </source>
</evidence>
<dbReference type="PANTHER" id="PTHR37984:SF5">
    <property type="entry name" value="PROTEIN NYNRIN-LIKE"/>
    <property type="match status" value="1"/>
</dbReference>
<dbReference type="GO" id="GO:0005634">
    <property type="term" value="C:nucleus"/>
    <property type="evidence" value="ECO:0007669"/>
    <property type="project" value="UniProtKB-ARBA"/>
</dbReference>
<dbReference type="Pfam" id="PF17919">
    <property type="entry name" value="RT_RNaseH_2"/>
    <property type="match status" value="1"/>
</dbReference>
<dbReference type="Pfam" id="PF00665">
    <property type="entry name" value="rve"/>
    <property type="match status" value="1"/>
</dbReference>
<dbReference type="GO" id="GO:0003676">
    <property type="term" value="F:nucleic acid binding"/>
    <property type="evidence" value="ECO:0007669"/>
    <property type="project" value="InterPro"/>
</dbReference>
<dbReference type="SUPFAM" id="SSF56672">
    <property type="entry name" value="DNA/RNA polymerases"/>
    <property type="match status" value="1"/>
</dbReference>
<proteinExistence type="predicted"/>
<dbReference type="CDD" id="cd09274">
    <property type="entry name" value="RNase_HI_RT_Ty3"/>
    <property type="match status" value="1"/>
</dbReference>
<feature type="compositionally biased region" description="Polar residues" evidence="2">
    <location>
        <begin position="1335"/>
        <end position="1346"/>
    </location>
</feature>
<name>A0A9P7C8G1_RHIOR</name>
<dbReference type="PROSITE" id="PS50994">
    <property type="entry name" value="INTEGRASE"/>
    <property type="match status" value="1"/>
</dbReference>
<dbReference type="GO" id="GO:0003824">
    <property type="term" value="F:catalytic activity"/>
    <property type="evidence" value="ECO:0007669"/>
    <property type="project" value="UniProtKB-KW"/>
</dbReference>
<feature type="region of interest" description="Disordered" evidence="2">
    <location>
        <begin position="1362"/>
        <end position="1385"/>
    </location>
</feature>
<feature type="region of interest" description="Disordered" evidence="2">
    <location>
        <begin position="1311"/>
        <end position="1347"/>
    </location>
</feature>
<dbReference type="Pfam" id="PF00078">
    <property type="entry name" value="RVT_1"/>
    <property type="match status" value="1"/>
</dbReference>
<dbReference type="EMBL" id="JAANIT010001387">
    <property type="protein sequence ID" value="KAG1540561.1"/>
    <property type="molecule type" value="Genomic_DNA"/>
</dbReference>
<evidence type="ECO:0000313" key="5">
    <source>
        <dbReference type="EMBL" id="KAG1540561.1"/>
    </source>
</evidence>
<organism evidence="5 6">
    <name type="scientific">Rhizopus oryzae</name>
    <name type="common">Mucormycosis agent</name>
    <name type="synonym">Rhizopus arrhizus var. delemar</name>
    <dbReference type="NCBI Taxonomy" id="64495"/>
    <lineage>
        <taxon>Eukaryota</taxon>
        <taxon>Fungi</taxon>
        <taxon>Fungi incertae sedis</taxon>
        <taxon>Mucoromycota</taxon>
        <taxon>Mucoromycotina</taxon>
        <taxon>Mucoromycetes</taxon>
        <taxon>Mucorales</taxon>
        <taxon>Mucorineae</taxon>
        <taxon>Rhizopodaceae</taxon>
        <taxon>Rhizopus</taxon>
    </lineage>
</organism>
<dbReference type="PANTHER" id="PTHR37984">
    <property type="entry name" value="PROTEIN CBG26694"/>
    <property type="match status" value="1"/>
</dbReference>
<accession>A0A9P7C8G1</accession>
<dbReference type="FunFam" id="3.30.70.270:FF:000020">
    <property type="entry name" value="Transposon Tf2-6 polyprotein-like Protein"/>
    <property type="match status" value="1"/>
</dbReference>
<feature type="domain" description="Integrase catalytic" evidence="4">
    <location>
        <begin position="570"/>
        <end position="731"/>
    </location>
</feature>
<dbReference type="InterPro" id="IPR043502">
    <property type="entry name" value="DNA/RNA_pol_sf"/>
</dbReference>
<evidence type="ECO:0000256" key="1">
    <source>
        <dbReference type="ARBA" id="ARBA00023268"/>
    </source>
</evidence>
<dbReference type="InterPro" id="IPR000477">
    <property type="entry name" value="RT_dom"/>
</dbReference>
<sequence length="1586" mass="176213">MSPAELDELQKQLKELLSLGLIRPSSSPWGAPVLFVRKKDGSMRMCIDYRALNKLTVRNSHPLPRIDECLDRLKGAKFFTSLDLKSGYHQVRIASEDVPKTAFNTRYGQYEFLVLPFGLTNAPPTFQSLMNRVLNDCLDKFALVYLDDILIFSKTKEEHQQHVRHVLCLLRDAQLIANLKKCEFGKQELIFVGFKITPNGILPSPAKVDAIRNWPRLSNVQEVRQFMGLAQHYRRFIPRFAAIAAPLTDLTRGVGPKKRPIIWTADCQTSFDKIKELLTSAPVLQMPAMNKPYRIETDASDYGCGAVLLQPSDNDPTQWSPVAYESKKFSAPERSYPPQERELLGIIHALRTWRCFIDGCAGGYTVYSDHLPLKYFREQDKPTPRLVRWIAELELYAPDIQYKPGKDNNVPDILSRIGSPASLCASHSLEPEYLYSSWIQDGLSRAGEPMDWPMLYINEERVQDQKNRKLLDKHRNDFVVHDRRVYRKAIIDGSGTIKAVPFLPYARRADIVANFHEGFGHANFDTMLKLFIPRFWWPSMRSDLKAWLSMCPSCQVNSRRSQIHKDVMHPLKVPTAFDRWHLDFIGELPTSLQGNRWILVAVDYATNWPIARAVPVASKEAVADFIYDEIVMRFGCPSEILTDRGANFNSGLVNAYLKKVGTHHKLTSAFHPRTNSKVERFNGVFKGMLRKYVNGALHRWDDFINAALWACRIRVHTTTGFSPFYLTYGREPRLPGDVLQPYIDKTTFADPRTVADITSRELATLGQARASAEFKMKAMAEKDKTKWDLHVKQLNIEVGDKVMLTNEGRYGLEPQYKGPYIVVKSFPDYGTYQLQTLAGEPLKSLVHADRLKPAHGITPAEPWYDPTAARRHWRNAMQSAGAASAIPLIPVTKSSSSGDSSTFVLTATNANDPVDPIVQSKSLPVKSSVNVPIDLTIDPSDSPSATVVTPNFGLPLLVPPAVSSSLVHSHADNNKHPSSQIPSDASITTVTSQLPSKPISPSASTPVLNPTHNEPLPSAPTPSVRSRASSIYLSPVASVVSEDIDMPEFILEEQEKIDKPVVAAPSANVPFVSDVSPSTVVQSPGPPSVVVSSPTPSTASKIKDVPVKIQSTTPKAPQDLPTLSGTKISDIRSTISTSQDLDLEPLAKVDQPTSGSIHPSTQTHQSVSVNTPESPSPLTPSKRLFSVRTPPLVPIDIRTSPAPAIITSVMSQQPPAHNFAVNVTGPFDFGVATAPPTSQVTLDNVKETTPLPTSPQVPTCDPAVPAPDWVSTFQAQFRRYDERLAHFEHLLEENLRLRAALETAQQRIATLEADRTVHSKPTSAPSAPTTPTASQGTPVSRWSSPEATPVVPAANKSFAAVSAATATSPAPTKTSQPVRRRRITPRQVKAVARTFAPLTGGHGYQYIYLPCRFREAYSSLRAKLNKLKINNARVLDVHYPDNHVVALLVHNSYAAELLDRFDKAGVKPLESFDPLDTARLRDPSFASLPEEERKTKCVDLHQQRLSRALKHIRLPVRLAVARFFHQQEWITKAQYDQAVVVDSGSVEHVDNQHTDDDMTDVINTFTDDTQASSDKPSDVGESVNNY</sequence>
<dbReference type="PROSITE" id="PS50878">
    <property type="entry name" value="RT_POL"/>
    <property type="match status" value="1"/>
</dbReference>
<dbReference type="InterPro" id="IPR001584">
    <property type="entry name" value="Integrase_cat-core"/>
</dbReference>
<dbReference type="InterPro" id="IPR036397">
    <property type="entry name" value="RNaseH_sf"/>
</dbReference>
<dbReference type="Proteomes" id="UP000717996">
    <property type="component" value="Unassembled WGS sequence"/>
</dbReference>
<gene>
    <name evidence="5" type="ORF">G6F51_008447</name>
</gene>
<dbReference type="FunFam" id="3.30.420.10:FF:000032">
    <property type="entry name" value="Retrovirus-related Pol polyprotein from transposon 297-like Protein"/>
    <property type="match status" value="1"/>
</dbReference>
<feature type="compositionally biased region" description="Polar residues" evidence="2">
    <location>
        <begin position="1109"/>
        <end position="1127"/>
    </location>
</feature>
<feature type="region of interest" description="Disordered" evidence="2">
    <location>
        <begin position="1142"/>
        <end position="1184"/>
    </location>
</feature>
<reference evidence="5" key="1">
    <citation type="journal article" date="2020" name="Microb. Genom.">
        <title>Genetic diversity of clinical and environmental Mucorales isolates obtained from an investigation of mucormycosis cases among solid organ transplant recipients.</title>
        <authorList>
            <person name="Nguyen M.H."/>
            <person name="Kaul D."/>
            <person name="Muto C."/>
            <person name="Cheng S.J."/>
            <person name="Richter R.A."/>
            <person name="Bruno V.M."/>
            <person name="Liu G."/>
            <person name="Beyhan S."/>
            <person name="Sundermann A.J."/>
            <person name="Mounaud S."/>
            <person name="Pasculle A.W."/>
            <person name="Nierman W.C."/>
            <person name="Driscoll E."/>
            <person name="Cumbie R."/>
            <person name="Clancy C.J."/>
            <person name="Dupont C.L."/>
        </authorList>
    </citation>
    <scope>NUCLEOTIDE SEQUENCE</scope>
    <source>
        <strain evidence="5">GL16</strain>
    </source>
</reference>
<feature type="domain" description="Reverse transcriptase" evidence="3">
    <location>
        <begin position="17"/>
        <end position="196"/>
    </location>
</feature>
<dbReference type="Pfam" id="PF17921">
    <property type="entry name" value="Integrase_H2C2"/>
    <property type="match status" value="1"/>
</dbReference>
<dbReference type="GO" id="GO:0015074">
    <property type="term" value="P:DNA integration"/>
    <property type="evidence" value="ECO:0007669"/>
    <property type="project" value="InterPro"/>
</dbReference>
<dbReference type="Gene3D" id="3.10.10.10">
    <property type="entry name" value="HIV Type 1 Reverse Transcriptase, subunit A, domain 1"/>
    <property type="match status" value="1"/>
</dbReference>
<protein>
    <recommendedName>
        <fullName evidence="7">Reverse transcriptase</fullName>
    </recommendedName>
</protein>
<feature type="compositionally biased region" description="Low complexity" evidence="2">
    <location>
        <begin position="1321"/>
        <end position="1334"/>
    </location>
</feature>
<dbReference type="Gene3D" id="3.30.420.10">
    <property type="entry name" value="Ribonuclease H-like superfamily/Ribonuclease H"/>
    <property type="match status" value="1"/>
</dbReference>
<dbReference type="InterPro" id="IPR050951">
    <property type="entry name" value="Retrovirus_Pol_polyprotein"/>
</dbReference>
<dbReference type="InterPro" id="IPR041588">
    <property type="entry name" value="Integrase_H2C2"/>
</dbReference>
<dbReference type="InterPro" id="IPR012337">
    <property type="entry name" value="RNaseH-like_sf"/>
</dbReference>